<dbReference type="GO" id="GO:0004516">
    <property type="term" value="F:nicotinate phosphoribosyltransferase activity"/>
    <property type="evidence" value="ECO:0007669"/>
    <property type="project" value="UniProtKB-UniRule"/>
</dbReference>
<evidence type="ECO:0000256" key="5">
    <source>
        <dbReference type="ARBA" id="ARBA00022598"/>
    </source>
</evidence>
<dbReference type="GO" id="GO:0016757">
    <property type="term" value="F:glycosyltransferase activity"/>
    <property type="evidence" value="ECO:0007669"/>
    <property type="project" value="UniProtKB-KW"/>
</dbReference>
<dbReference type="SUPFAM" id="SSF51690">
    <property type="entry name" value="Nicotinate/Quinolinate PRTase C-terminal domain-like"/>
    <property type="match status" value="1"/>
</dbReference>
<feature type="domain" description="Nicotinate/nicotinamide phosphoribosyltransferase" evidence="9">
    <location>
        <begin position="178"/>
        <end position="412"/>
    </location>
</feature>
<evidence type="ECO:0000256" key="6">
    <source>
        <dbReference type="ARBA" id="ARBA00022642"/>
    </source>
</evidence>
<dbReference type="EMBL" id="CP065217">
    <property type="protein sequence ID" value="QPL54773.1"/>
    <property type="molecule type" value="Genomic_DNA"/>
</dbReference>
<organism evidence="11 12">
    <name type="scientific">Vibrio navarrensis</name>
    <dbReference type="NCBI Taxonomy" id="29495"/>
    <lineage>
        <taxon>Bacteria</taxon>
        <taxon>Pseudomonadati</taxon>
        <taxon>Pseudomonadota</taxon>
        <taxon>Gammaproteobacteria</taxon>
        <taxon>Vibrionales</taxon>
        <taxon>Vibrionaceae</taxon>
        <taxon>Vibrio</taxon>
    </lineage>
</organism>
<evidence type="ECO:0000256" key="3">
    <source>
        <dbReference type="ARBA" id="ARBA00013236"/>
    </source>
</evidence>
<dbReference type="InterPro" id="IPR007229">
    <property type="entry name" value="Nic_PRibTrfase-Fam"/>
</dbReference>
<feature type="modified residue" description="Phosphohistidine; by autocatalysis" evidence="7">
    <location>
        <position position="231"/>
    </location>
</feature>
<dbReference type="Gene3D" id="3.20.140.10">
    <property type="entry name" value="nicotinate phosphoribosyltransferase"/>
    <property type="match status" value="1"/>
</dbReference>
<comment type="pathway">
    <text evidence="1 7 8">Cofactor biosynthesis; NAD(+) biosynthesis; nicotinate D-ribonucleotide from nicotinate: step 1/1.</text>
</comment>
<evidence type="ECO:0000313" key="11">
    <source>
        <dbReference type="EMBL" id="QPL54773.1"/>
    </source>
</evidence>
<keyword evidence="6 7" id="KW-0662">Pyridine nucleotide biosynthesis</keyword>
<keyword evidence="11" id="KW-0328">Glycosyltransferase</keyword>
<comment type="function">
    <text evidence="7 8">Catalyzes the synthesis of beta-nicotinate D-ribonucleotide from nicotinate and 5-phospho-D-ribose 1-phosphate at the expense of ATP.</text>
</comment>
<dbReference type="PANTHER" id="PTHR11098">
    <property type="entry name" value="NICOTINATE PHOSPHORIBOSYLTRANSFERASE"/>
    <property type="match status" value="1"/>
</dbReference>
<reference evidence="11 12" key="1">
    <citation type="submission" date="2020-11" db="EMBL/GenBank/DDBJ databases">
        <title>Complete and Circularized Genome Assembly of a human isolate of Vibrio navarrensis biotype pommerensis with MiSeq and MinION Sequence Data.</title>
        <authorList>
            <person name="Schwartz K."/>
            <person name="Borowiak M."/>
            <person name="Deneke C."/>
            <person name="Balau V."/>
            <person name="Metelmann C."/>
            <person name="Strauch E."/>
        </authorList>
    </citation>
    <scope>NUCLEOTIDE SEQUENCE [LARGE SCALE GENOMIC DNA]</scope>
    <source>
        <strain evidence="11 12">20-VB00237</strain>
    </source>
</reference>
<name>A0AAJ4LVD1_9VIBR</name>
<dbReference type="PIRSF" id="PIRSF000484">
    <property type="entry name" value="NAPRT"/>
    <property type="match status" value="1"/>
</dbReference>
<dbReference type="GO" id="GO:0005829">
    <property type="term" value="C:cytosol"/>
    <property type="evidence" value="ECO:0007669"/>
    <property type="project" value="TreeGrafter"/>
</dbReference>
<comment type="similarity">
    <text evidence="2 7 8">Belongs to the NAPRTase family.</text>
</comment>
<dbReference type="SUPFAM" id="SSF54675">
    <property type="entry name" value="Nicotinate/Quinolinate PRTase N-terminal domain-like"/>
    <property type="match status" value="1"/>
</dbReference>
<dbReference type="InterPro" id="IPR036068">
    <property type="entry name" value="Nicotinate_pribotase-like_C"/>
</dbReference>
<dbReference type="NCBIfam" id="NF003704">
    <property type="entry name" value="PRK05321.1"/>
    <property type="match status" value="1"/>
</dbReference>
<protein>
    <recommendedName>
        <fullName evidence="3 7">Nicotinate phosphoribosyltransferase</fullName>
        <shortName evidence="7">NAPRTase</shortName>
        <ecNumber evidence="3 7">6.3.4.21</ecNumber>
    </recommendedName>
</protein>
<evidence type="ECO:0000256" key="1">
    <source>
        <dbReference type="ARBA" id="ARBA00004952"/>
    </source>
</evidence>
<evidence type="ECO:0000256" key="8">
    <source>
        <dbReference type="RuleBase" id="RU003838"/>
    </source>
</evidence>
<dbReference type="InterPro" id="IPR041525">
    <property type="entry name" value="N/Namide_PRibTrfase"/>
</dbReference>
<dbReference type="PANTHER" id="PTHR11098:SF1">
    <property type="entry name" value="NICOTINATE PHOSPHORIBOSYLTRANSFERASE"/>
    <property type="match status" value="1"/>
</dbReference>
<sequence>MSTTLFLSPIIQSALDLDVYKINMMQAAYRFYPDTQVRYELIVRSDDDLSDLIEEVRQEIEKLALLTFTAEQIAYLKNQASYLTGELLEYLRHFRFVPQQQVLLETVPNQSGQSQLRVAIQGIWHETILYETLVMSIISEVRNRRRWHNIPYSQFEQVLSDKISQLKNELQQRHIDNFRFSEMGTRRRFSAKVQRDTLDYLRTHVPELLTGTSNYHLAQEFALTPIGTVAHEWFMAHQALVNVQDSQRVALDRWLAAFSGHLGIALTDTIGIDAFLQDFNAQRANAYVGVRHDSGCPFTWGDKIISHYQSLGIDPLSKTLIFTDGLDFSRALDICEYFAGRAQISFGIGTFLANDMGDWQNAQGERYQPLSMVVKMAECNRSPVAKISDEPEKAMCEDIFFLLNLKQRFGLPLEMDDVIATLTSLQKTQSISFQHVA</sequence>
<keyword evidence="5 7" id="KW-0436">Ligase</keyword>
<dbReference type="Proteomes" id="UP000594435">
    <property type="component" value="Chromosome 1"/>
</dbReference>
<proteinExistence type="inferred from homology"/>
<dbReference type="RefSeq" id="WP_337971028.1">
    <property type="nucleotide sequence ID" value="NZ_CP065217.1"/>
</dbReference>
<evidence type="ECO:0000256" key="2">
    <source>
        <dbReference type="ARBA" id="ARBA00010897"/>
    </source>
</evidence>
<dbReference type="InterPro" id="IPR040727">
    <property type="entry name" value="NAPRTase_N"/>
</dbReference>
<feature type="domain" description="Nicotinate phosphoribosyltransferase N-terminal" evidence="10">
    <location>
        <begin position="15"/>
        <end position="139"/>
    </location>
</feature>
<evidence type="ECO:0000313" key="12">
    <source>
        <dbReference type="Proteomes" id="UP000594435"/>
    </source>
</evidence>
<gene>
    <name evidence="7 11" type="primary">pncB</name>
    <name evidence="11" type="ORF">I3X05_06510</name>
</gene>
<dbReference type="NCBIfam" id="TIGR01514">
    <property type="entry name" value="NAPRTase"/>
    <property type="match status" value="1"/>
</dbReference>
<evidence type="ECO:0000256" key="7">
    <source>
        <dbReference type="HAMAP-Rule" id="MF_00570"/>
    </source>
</evidence>
<evidence type="ECO:0000259" key="9">
    <source>
        <dbReference type="Pfam" id="PF04095"/>
    </source>
</evidence>
<keyword evidence="4 7" id="KW-0597">Phosphoprotein</keyword>
<evidence type="ECO:0000256" key="4">
    <source>
        <dbReference type="ARBA" id="ARBA00022553"/>
    </source>
</evidence>
<dbReference type="GO" id="GO:0034355">
    <property type="term" value="P:NAD+ biosynthetic process via the salvage pathway"/>
    <property type="evidence" value="ECO:0007669"/>
    <property type="project" value="TreeGrafter"/>
</dbReference>
<dbReference type="EC" id="6.3.4.21" evidence="3 7"/>
<dbReference type="Pfam" id="PF04095">
    <property type="entry name" value="NAPRTase"/>
    <property type="match status" value="1"/>
</dbReference>
<dbReference type="AlphaFoldDB" id="A0AAJ4LVD1"/>
<evidence type="ECO:0000259" key="10">
    <source>
        <dbReference type="Pfam" id="PF17767"/>
    </source>
</evidence>
<keyword evidence="11" id="KW-0808">Transferase</keyword>
<dbReference type="Pfam" id="PF17767">
    <property type="entry name" value="NAPRTase_N"/>
    <property type="match status" value="1"/>
</dbReference>
<dbReference type="InterPro" id="IPR006406">
    <property type="entry name" value="Nic_PRibTrfase"/>
</dbReference>
<accession>A0AAJ4LVD1</accession>
<comment type="catalytic activity">
    <reaction evidence="7 8">
        <text>5-phospho-alpha-D-ribose 1-diphosphate + nicotinate + ATP + H2O = nicotinate beta-D-ribonucleotide + ADP + phosphate + diphosphate</text>
        <dbReference type="Rhea" id="RHEA:36163"/>
        <dbReference type="ChEBI" id="CHEBI:15377"/>
        <dbReference type="ChEBI" id="CHEBI:30616"/>
        <dbReference type="ChEBI" id="CHEBI:32544"/>
        <dbReference type="ChEBI" id="CHEBI:33019"/>
        <dbReference type="ChEBI" id="CHEBI:43474"/>
        <dbReference type="ChEBI" id="CHEBI:57502"/>
        <dbReference type="ChEBI" id="CHEBI:58017"/>
        <dbReference type="ChEBI" id="CHEBI:456216"/>
        <dbReference type="EC" id="6.3.4.21"/>
    </reaction>
</comment>
<dbReference type="CDD" id="cd01401">
    <property type="entry name" value="PncB_like"/>
    <property type="match status" value="1"/>
</dbReference>
<comment type="PTM">
    <text evidence="7 8">Transiently phosphorylated on a His residue during the reaction cycle. Phosphorylation strongly increases the affinity for substrates and increases the rate of nicotinate D-ribonucleotide production. Dephosphorylation regenerates the low-affinity form of the enzyme, leading to product release.</text>
</comment>
<dbReference type="HAMAP" id="MF_00570">
    <property type="entry name" value="NAPRTase"/>
    <property type="match status" value="1"/>
</dbReference>